<accession>X5E8G6</accession>
<dbReference type="InterPro" id="IPR005119">
    <property type="entry name" value="LysR_subst-bd"/>
</dbReference>
<dbReference type="PROSITE" id="PS50931">
    <property type="entry name" value="HTH_LYSR"/>
    <property type="match status" value="1"/>
</dbReference>
<evidence type="ECO:0000313" key="6">
    <source>
        <dbReference type="EMBL" id="AHW62966.1"/>
    </source>
</evidence>
<dbReference type="GO" id="GO:0003677">
    <property type="term" value="F:DNA binding"/>
    <property type="evidence" value="ECO:0007669"/>
    <property type="project" value="UniProtKB-KW"/>
</dbReference>
<dbReference type="PANTHER" id="PTHR30419">
    <property type="entry name" value="HTH-TYPE TRANSCRIPTIONAL REGULATOR YBHD"/>
    <property type="match status" value="1"/>
</dbReference>
<dbReference type="SUPFAM" id="SSF46785">
    <property type="entry name" value="Winged helix' DNA-binding domain"/>
    <property type="match status" value="1"/>
</dbReference>
<dbReference type="PRINTS" id="PR00039">
    <property type="entry name" value="HTHLYSR"/>
</dbReference>
<dbReference type="CDD" id="cd05466">
    <property type="entry name" value="PBP2_LTTR_substrate"/>
    <property type="match status" value="1"/>
</dbReference>
<dbReference type="InterPro" id="IPR050950">
    <property type="entry name" value="HTH-type_LysR_regulators"/>
</dbReference>
<dbReference type="Proteomes" id="UP000023703">
    <property type="component" value="Chromosome"/>
</dbReference>
<feature type="domain" description="HTH lysR-type" evidence="5">
    <location>
        <begin position="1"/>
        <end position="58"/>
    </location>
</feature>
<organism evidence="6 7">
    <name type="scientific">Corynebacterium glyciniphilum AJ 3170</name>
    <dbReference type="NCBI Taxonomy" id="1404245"/>
    <lineage>
        <taxon>Bacteria</taxon>
        <taxon>Bacillati</taxon>
        <taxon>Actinomycetota</taxon>
        <taxon>Actinomycetes</taxon>
        <taxon>Mycobacteriales</taxon>
        <taxon>Corynebacteriaceae</taxon>
        <taxon>Corynebacterium</taxon>
    </lineage>
</organism>
<dbReference type="InterPro" id="IPR036390">
    <property type="entry name" value="WH_DNA-bd_sf"/>
</dbReference>
<evidence type="ECO:0000256" key="1">
    <source>
        <dbReference type="ARBA" id="ARBA00009437"/>
    </source>
</evidence>
<evidence type="ECO:0000259" key="5">
    <source>
        <dbReference type="PROSITE" id="PS50931"/>
    </source>
</evidence>
<dbReference type="GO" id="GO:0003700">
    <property type="term" value="F:DNA-binding transcription factor activity"/>
    <property type="evidence" value="ECO:0007669"/>
    <property type="project" value="InterPro"/>
</dbReference>
<evidence type="ECO:0000313" key="7">
    <source>
        <dbReference type="Proteomes" id="UP000023703"/>
    </source>
</evidence>
<dbReference type="Pfam" id="PF03466">
    <property type="entry name" value="LysR_substrate"/>
    <property type="match status" value="1"/>
</dbReference>
<evidence type="ECO:0000256" key="4">
    <source>
        <dbReference type="ARBA" id="ARBA00023163"/>
    </source>
</evidence>
<evidence type="ECO:0000256" key="2">
    <source>
        <dbReference type="ARBA" id="ARBA00023015"/>
    </source>
</evidence>
<dbReference type="EMBL" id="CP006842">
    <property type="protein sequence ID" value="AHW62966.1"/>
    <property type="molecule type" value="Genomic_DNA"/>
</dbReference>
<dbReference type="PANTHER" id="PTHR30419:SF7">
    <property type="entry name" value="HTH-TYPE TRANSCRIPTIONAL REGULATOR TDCA"/>
    <property type="match status" value="1"/>
</dbReference>
<dbReference type="Pfam" id="PF00126">
    <property type="entry name" value="HTH_1"/>
    <property type="match status" value="1"/>
</dbReference>
<dbReference type="InterPro" id="IPR000847">
    <property type="entry name" value="LysR_HTH_N"/>
</dbReference>
<dbReference type="InterPro" id="IPR036388">
    <property type="entry name" value="WH-like_DNA-bd_sf"/>
</dbReference>
<dbReference type="STRING" id="1404245.CGLY_02590"/>
<dbReference type="SUPFAM" id="SSF53850">
    <property type="entry name" value="Periplasmic binding protein-like II"/>
    <property type="match status" value="1"/>
</dbReference>
<proteinExistence type="inferred from homology"/>
<dbReference type="GO" id="GO:0005829">
    <property type="term" value="C:cytosol"/>
    <property type="evidence" value="ECO:0007669"/>
    <property type="project" value="TreeGrafter"/>
</dbReference>
<comment type="similarity">
    <text evidence="1">Belongs to the LysR transcriptional regulatory family.</text>
</comment>
<name>X5E8G6_9CORY</name>
<gene>
    <name evidence="6" type="ORF">CGLY_02590</name>
</gene>
<dbReference type="RefSeq" id="WP_227590352.1">
    <property type="nucleotide sequence ID" value="NZ_CP006842.1"/>
</dbReference>
<keyword evidence="7" id="KW-1185">Reference proteome</keyword>
<protein>
    <submittedName>
        <fullName evidence="6">Transcriptional regulator, LysR-family</fullName>
    </submittedName>
</protein>
<keyword evidence="4" id="KW-0804">Transcription</keyword>
<dbReference type="Gene3D" id="1.10.10.10">
    <property type="entry name" value="Winged helix-like DNA-binding domain superfamily/Winged helix DNA-binding domain"/>
    <property type="match status" value="1"/>
</dbReference>
<reference evidence="6 7" key="1">
    <citation type="journal article" date="2015" name="Int. J. Syst. Evol. Microbiol.">
        <title>Revisiting Corynebacterium glyciniphilum (ex Kubota et al., 1972) sp. nov., nom. rev., isolated from putrefied banana.</title>
        <authorList>
            <person name="Al-Dilaimi A."/>
            <person name="Bednarz H."/>
            <person name="Lomker A."/>
            <person name="Niehaus K."/>
            <person name="Kalinowski J."/>
            <person name="Ruckert C."/>
        </authorList>
    </citation>
    <scope>NUCLEOTIDE SEQUENCE [LARGE SCALE GENOMIC DNA]</scope>
    <source>
        <strain evidence="6">AJ 3170</strain>
    </source>
</reference>
<keyword evidence="2" id="KW-0805">Transcription regulation</keyword>
<dbReference type="eggNOG" id="COG0583">
    <property type="taxonomic scope" value="Bacteria"/>
</dbReference>
<dbReference type="AlphaFoldDB" id="X5E8G6"/>
<dbReference type="HOGENOM" id="CLU_039613_6_5_11"/>
<dbReference type="KEGG" id="cgy:CGLY_02590"/>
<evidence type="ECO:0000256" key="3">
    <source>
        <dbReference type="ARBA" id="ARBA00023125"/>
    </source>
</evidence>
<dbReference type="Gene3D" id="3.40.190.10">
    <property type="entry name" value="Periplasmic binding protein-like II"/>
    <property type="match status" value="2"/>
</dbReference>
<sequence length="302" mass="33027">MTLEALRYADAVTHIGSFSGAARRFGVTQPALSTAIAKLESHLGAKLFLRTPRGTEPTTFGETILPRISQAMSILARMETEAESLTLSGSGTVRVGTSPQIDKKIVAQFRDAVHGPDALVAGHDLTLLEAELDPLEEYLRIGSLDMLIIPALGVLPSYSHRLIDSDYLVLVEPKEDLTSAEGDTGNPVTVQQLSERELILSRHGCGITRMTEGMFREEGCDLVLSDVEVTNCSTLLGWADKGMGSVVLPERNVRGFPTRRIVREDGTFVEMFYEFIWNPESKSAVYLEMLADLLKASPSKSE</sequence>
<keyword evidence="3" id="KW-0238">DNA-binding</keyword>